<sequence length="176" mass="19502">IQDNEIGRFSRLRALRSHERLTIELSDYLEEAQHSKEKFIHTASSAWARQMCQGNLRCEVDASPKDAARYAQRAKTRRSTLSSSTKMKWATYFTASTSLSCRSNSAGVRGLSVCICQTNQGNAADSRQHCTEGLIALLKQDVKSYASMAEIVERATSSSRAKKASVYKSSASQLLL</sequence>
<gene>
    <name evidence="1" type="ORF">GN958_ATG18939</name>
</gene>
<proteinExistence type="predicted"/>
<name>A0A8S9TSS2_PHYIN</name>
<comment type="caution">
    <text evidence="1">The sequence shown here is derived from an EMBL/GenBank/DDBJ whole genome shotgun (WGS) entry which is preliminary data.</text>
</comment>
<feature type="non-terminal residue" evidence="1">
    <location>
        <position position="176"/>
    </location>
</feature>
<protein>
    <submittedName>
        <fullName evidence="1">Uncharacterized protein</fullName>
    </submittedName>
</protein>
<reference evidence="1" key="1">
    <citation type="submission" date="2020-03" db="EMBL/GenBank/DDBJ databases">
        <title>Hybrid Assembly of Korean Phytophthora infestans isolates.</title>
        <authorList>
            <person name="Prokchorchik M."/>
            <person name="Lee Y."/>
            <person name="Seo J."/>
            <person name="Cho J.-H."/>
            <person name="Park Y.-E."/>
            <person name="Jang D.-C."/>
            <person name="Im J.-S."/>
            <person name="Choi J.-G."/>
            <person name="Park H.-J."/>
            <person name="Lee G.-B."/>
            <person name="Lee Y.-G."/>
            <person name="Hong S.-Y."/>
            <person name="Cho K."/>
            <person name="Sohn K.H."/>
        </authorList>
    </citation>
    <scope>NUCLEOTIDE SEQUENCE</scope>
    <source>
        <strain evidence="1">KR_2_A2</strain>
    </source>
</reference>
<evidence type="ECO:0000313" key="1">
    <source>
        <dbReference type="EMBL" id="KAF4131906.1"/>
    </source>
</evidence>
<accession>A0A8S9TSS2</accession>
<feature type="non-terminal residue" evidence="1">
    <location>
        <position position="1"/>
    </location>
</feature>
<dbReference type="AlphaFoldDB" id="A0A8S9TSS2"/>
<evidence type="ECO:0000313" key="2">
    <source>
        <dbReference type="Proteomes" id="UP000704712"/>
    </source>
</evidence>
<dbReference type="Proteomes" id="UP000704712">
    <property type="component" value="Unassembled WGS sequence"/>
</dbReference>
<dbReference type="EMBL" id="JAACNO010002657">
    <property type="protein sequence ID" value="KAF4131906.1"/>
    <property type="molecule type" value="Genomic_DNA"/>
</dbReference>
<organism evidence="1 2">
    <name type="scientific">Phytophthora infestans</name>
    <name type="common">Potato late blight agent</name>
    <name type="synonym">Botrytis infestans</name>
    <dbReference type="NCBI Taxonomy" id="4787"/>
    <lineage>
        <taxon>Eukaryota</taxon>
        <taxon>Sar</taxon>
        <taxon>Stramenopiles</taxon>
        <taxon>Oomycota</taxon>
        <taxon>Peronosporomycetes</taxon>
        <taxon>Peronosporales</taxon>
        <taxon>Peronosporaceae</taxon>
        <taxon>Phytophthora</taxon>
    </lineage>
</organism>